<reference evidence="4" key="1">
    <citation type="submission" date="2020-12" db="UniProtKB">
        <authorList>
            <consortium name="WormBaseParasite"/>
        </authorList>
    </citation>
    <scope>IDENTIFICATION</scope>
    <source>
        <strain evidence="4">MHco3</strain>
    </source>
</reference>
<feature type="region of interest" description="Disordered" evidence="1">
    <location>
        <begin position="107"/>
        <end position="135"/>
    </location>
</feature>
<dbReference type="Proteomes" id="UP000025227">
    <property type="component" value="Unplaced"/>
</dbReference>
<dbReference type="WBParaSite" id="HCON_00150930-00002">
    <property type="protein sequence ID" value="HCON_00150930-00002"/>
    <property type="gene ID" value="HCON_00150930"/>
</dbReference>
<proteinExistence type="predicted"/>
<feature type="compositionally biased region" description="Polar residues" evidence="1">
    <location>
        <begin position="109"/>
        <end position="120"/>
    </location>
</feature>
<organism evidence="3 4">
    <name type="scientific">Haemonchus contortus</name>
    <name type="common">Barber pole worm</name>
    <dbReference type="NCBI Taxonomy" id="6289"/>
    <lineage>
        <taxon>Eukaryota</taxon>
        <taxon>Metazoa</taxon>
        <taxon>Ecdysozoa</taxon>
        <taxon>Nematoda</taxon>
        <taxon>Chromadorea</taxon>
        <taxon>Rhabditida</taxon>
        <taxon>Rhabditina</taxon>
        <taxon>Rhabditomorpha</taxon>
        <taxon>Strongyloidea</taxon>
        <taxon>Trichostrongylidae</taxon>
        <taxon>Haemonchus</taxon>
    </lineage>
</organism>
<evidence type="ECO:0000313" key="4">
    <source>
        <dbReference type="WBParaSite" id="HCON_00150930-00002"/>
    </source>
</evidence>
<keyword evidence="2" id="KW-0812">Transmembrane</keyword>
<evidence type="ECO:0000256" key="2">
    <source>
        <dbReference type="SAM" id="Phobius"/>
    </source>
</evidence>
<sequence>IRIASAPSLMIRSADELQGRQQTQLDHYGLEPGNSVHINGQCDSELGYSVGESLADIDDVADEVEVEHSDVAEWVHEKPHTLKSFAPAIVLMTNDSLKSRPQLFVGAGPSTQDRGSTSMQWGDPGDIPSSSSDSQPIPGMKSLFKMYGEVAVRKAAQTPLIDGAVAEETEADKSGQYLNRDNVGVFSTEHNRLSLYLGMCCGFTTISMFIIELAFTRMSDNMLVQHINHRHNLT</sequence>
<accession>A0A7I4YWN4</accession>
<dbReference type="OrthoDB" id="5826491at2759"/>
<keyword evidence="2" id="KW-0472">Membrane</keyword>
<dbReference type="AlphaFoldDB" id="A0A7I4YWN4"/>
<feature type="transmembrane region" description="Helical" evidence="2">
    <location>
        <begin position="195"/>
        <end position="215"/>
    </location>
</feature>
<keyword evidence="2" id="KW-1133">Transmembrane helix</keyword>
<keyword evidence="3" id="KW-1185">Reference proteome</keyword>
<protein>
    <submittedName>
        <fullName evidence="4">Ubiquitin-like domain-containing protein</fullName>
    </submittedName>
</protein>
<name>A0A7I4YWN4_HAECO</name>
<feature type="compositionally biased region" description="Low complexity" evidence="1">
    <location>
        <begin position="122"/>
        <end position="135"/>
    </location>
</feature>
<evidence type="ECO:0000256" key="1">
    <source>
        <dbReference type="SAM" id="MobiDB-lite"/>
    </source>
</evidence>
<evidence type="ECO:0000313" key="3">
    <source>
        <dbReference type="Proteomes" id="UP000025227"/>
    </source>
</evidence>